<accession>A0A6J8E2S2</accession>
<dbReference type="InterPro" id="IPR011701">
    <property type="entry name" value="MFS"/>
</dbReference>
<gene>
    <name evidence="7" type="ORF">MCOR_46212</name>
</gene>
<dbReference type="Gene3D" id="1.20.1250.20">
    <property type="entry name" value="MFS general substrate transporter like domains"/>
    <property type="match status" value="1"/>
</dbReference>
<proteinExistence type="predicted"/>
<evidence type="ECO:0000313" key="8">
    <source>
        <dbReference type="Proteomes" id="UP000507470"/>
    </source>
</evidence>
<keyword evidence="4 5" id="KW-0472">Membrane</keyword>
<feature type="transmembrane region" description="Helical" evidence="5">
    <location>
        <begin position="351"/>
        <end position="370"/>
    </location>
</feature>
<feature type="transmembrane region" description="Helical" evidence="5">
    <location>
        <begin position="421"/>
        <end position="438"/>
    </location>
</feature>
<dbReference type="PANTHER" id="PTHR23510:SF16">
    <property type="entry name" value="MAJOR FACILITATOR SUPERFAMILY (MFS) PROFILE DOMAIN-CONTAINING PROTEIN"/>
    <property type="match status" value="1"/>
</dbReference>
<evidence type="ECO:0000313" key="7">
    <source>
        <dbReference type="EMBL" id="CAC5413311.1"/>
    </source>
</evidence>
<dbReference type="InterPro" id="IPR051068">
    <property type="entry name" value="MFS_Domain-Containing_Protein"/>
</dbReference>
<feature type="transmembrane region" description="Helical" evidence="5">
    <location>
        <begin position="322"/>
        <end position="339"/>
    </location>
</feature>
<evidence type="ECO:0000259" key="6">
    <source>
        <dbReference type="PROSITE" id="PS50850"/>
    </source>
</evidence>
<feature type="transmembrane region" description="Helical" evidence="5">
    <location>
        <begin position="41"/>
        <end position="64"/>
    </location>
</feature>
<evidence type="ECO:0000256" key="3">
    <source>
        <dbReference type="ARBA" id="ARBA00022989"/>
    </source>
</evidence>
<dbReference type="GO" id="GO:0022857">
    <property type="term" value="F:transmembrane transporter activity"/>
    <property type="evidence" value="ECO:0007669"/>
    <property type="project" value="InterPro"/>
</dbReference>
<feature type="transmembrane region" description="Helical" evidence="5">
    <location>
        <begin position="12"/>
        <end position="35"/>
    </location>
</feature>
<name>A0A6J8E2S2_MYTCO</name>
<dbReference type="InterPro" id="IPR036259">
    <property type="entry name" value="MFS_trans_sf"/>
</dbReference>
<keyword evidence="2 5" id="KW-0812">Transmembrane</keyword>
<dbReference type="Proteomes" id="UP000507470">
    <property type="component" value="Unassembled WGS sequence"/>
</dbReference>
<feature type="transmembrane region" description="Helical" evidence="5">
    <location>
        <begin position="176"/>
        <end position="194"/>
    </location>
</feature>
<comment type="subcellular location">
    <subcellularLocation>
        <location evidence="1">Membrane</location>
        <topology evidence="1">Multi-pass membrane protein</topology>
    </subcellularLocation>
</comment>
<keyword evidence="8" id="KW-1185">Reference proteome</keyword>
<dbReference type="PROSITE" id="PS50850">
    <property type="entry name" value="MFS"/>
    <property type="match status" value="1"/>
</dbReference>
<reference evidence="7 8" key="1">
    <citation type="submission" date="2020-06" db="EMBL/GenBank/DDBJ databases">
        <authorList>
            <person name="Li R."/>
            <person name="Bekaert M."/>
        </authorList>
    </citation>
    <scope>NUCLEOTIDE SEQUENCE [LARGE SCALE GENOMIC DNA]</scope>
    <source>
        <strain evidence="8">wild</strain>
    </source>
</reference>
<evidence type="ECO:0000256" key="1">
    <source>
        <dbReference type="ARBA" id="ARBA00004141"/>
    </source>
</evidence>
<dbReference type="SUPFAM" id="SSF103473">
    <property type="entry name" value="MFS general substrate transporter"/>
    <property type="match status" value="1"/>
</dbReference>
<feature type="domain" description="Major facilitator superfamily (MFS) profile" evidence="6">
    <location>
        <begin position="9"/>
        <end position="475"/>
    </location>
</feature>
<organism evidence="7 8">
    <name type="scientific">Mytilus coruscus</name>
    <name type="common">Sea mussel</name>
    <dbReference type="NCBI Taxonomy" id="42192"/>
    <lineage>
        <taxon>Eukaryota</taxon>
        <taxon>Metazoa</taxon>
        <taxon>Spiralia</taxon>
        <taxon>Lophotrochozoa</taxon>
        <taxon>Mollusca</taxon>
        <taxon>Bivalvia</taxon>
        <taxon>Autobranchia</taxon>
        <taxon>Pteriomorphia</taxon>
        <taxon>Mytilida</taxon>
        <taxon>Mytiloidea</taxon>
        <taxon>Mytilidae</taxon>
        <taxon>Mytilinae</taxon>
        <taxon>Mytilus</taxon>
    </lineage>
</organism>
<keyword evidence="3 5" id="KW-1133">Transmembrane helix</keyword>
<protein>
    <submittedName>
        <fullName evidence="7">MSFD8</fullName>
    </submittedName>
</protein>
<sequence>MKNKKKKLCYTILGLYFFMGGVEYAVILPTLWLYLENTFHAQQYFLGLILSAFSLTAMLSGPMFGRWSDVTRKPKFPMLIGAVFEIAGNTMYFMGNSKWFLLASRLIAGVGAGGESVILGEISRVTTEAERTGILSTMIAIRQSGLLIGPGLNVFLRLANFNIGPFKVNKYTDPRAFMACLWALEFLLLVLFYTDLHKIKELELEQERVNNPVISSDTLSNQNHPTYDTVITGARDNYDVSADIEGIQSTTEYEKQISEIKTEEPITKEKLSMGFFYKMYVREEIVTLLGVQFISLFSQVSLETMATPLSNKLLHWGELENSMMYCCAGVEIILVFILVRILSKHLKDRTMILMGCFLLAMANGWLMYVVPRAYNDTPAENIPKFVIGIALDMLALPFLFTCSMSLYTKLLPKEIQGLSQGLRRTTVGLSTIIAPLWAGSTLRWPYLMFGVMLSLLGVSLLMLLLSFSRLLPTSKTQSDINYKSAENIYTDNSSAVNNRLAGNSSAVNTTFKQNSDINESTPLLS</sequence>
<feature type="transmembrane region" description="Helical" evidence="5">
    <location>
        <begin position="134"/>
        <end position="156"/>
    </location>
</feature>
<dbReference type="AlphaFoldDB" id="A0A6J8E2S2"/>
<evidence type="ECO:0000256" key="5">
    <source>
        <dbReference type="SAM" id="Phobius"/>
    </source>
</evidence>
<dbReference type="Pfam" id="PF07690">
    <property type="entry name" value="MFS_1"/>
    <property type="match status" value="1"/>
</dbReference>
<dbReference type="EMBL" id="CACVKT020008132">
    <property type="protein sequence ID" value="CAC5413311.1"/>
    <property type="molecule type" value="Genomic_DNA"/>
</dbReference>
<evidence type="ECO:0000256" key="2">
    <source>
        <dbReference type="ARBA" id="ARBA00022692"/>
    </source>
</evidence>
<evidence type="ECO:0000256" key="4">
    <source>
        <dbReference type="ARBA" id="ARBA00023136"/>
    </source>
</evidence>
<feature type="transmembrane region" description="Helical" evidence="5">
    <location>
        <begin position="444"/>
        <end position="465"/>
    </location>
</feature>
<feature type="transmembrane region" description="Helical" evidence="5">
    <location>
        <begin position="285"/>
        <end position="302"/>
    </location>
</feature>
<dbReference type="InterPro" id="IPR020846">
    <property type="entry name" value="MFS_dom"/>
</dbReference>
<dbReference type="OrthoDB" id="370281at2759"/>
<feature type="transmembrane region" description="Helical" evidence="5">
    <location>
        <begin position="382"/>
        <end position="400"/>
    </location>
</feature>
<dbReference type="PANTHER" id="PTHR23510">
    <property type="entry name" value="INNER MEMBRANE TRANSPORT PROTEIN YAJR"/>
    <property type="match status" value="1"/>
</dbReference>
<dbReference type="GO" id="GO:0016020">
    <property type="term" value="C:membrane"/>
    <property type="evidence" value="ECO:0007669"/>
    <property type="project" value="UniProtKB-SubCell"/>
</dbReference>